<keyword evidence="2" id="KW-0472">Membrane</keyword>
<feature type="transmembrane region" description="Helical" evidence="2">
    <location>
        <begin position="88"/>
        <end position="111"/>
    </location>
</feature>
<evidence type="ECO:0000256" key="1">
    <source>
        <dbReference type="SAM" id="MobiDB-lite"/>
    </source>
</evidence>
<keyword evidence="2" id="KW-1133">Transmembrane helix</keyword>
<gene>
    <name evidence="3" type="ORF">FEQUK3_LOCUS3298</name>
</gene>
<feature type="region of interest" description="Disordered" evidence="1">
    <location>
        <begin position="211"/>
        <end position="244"/>
    </location>
</feature>
<dbReference type="InterPro" id="IPR053018">
    <property type="entry name" value="Elsinochrome_Biosynth-Asso"/>
</dbReference>
<feature type="transmembrane region" description="Helical" evidence="2">
    <location>
        <begin position="117"/>
        <end position="141"/>
    </location>
</feature>
<accession>A0A8J2IML8</accession>
<organism evidence="3 4">
    <name type="scientific">Fusarium equiseti</name>
    <name type="common">Fusarium scirpi</name>
    <dbReference type="NCBI Taxonomy" id="61235"/>
    <lineage>
        <taxon>Eukaryota</taxon>
        <taxon>Fungi</taxon>
        <taxon>Dikarya</taxon>
        <taxon>Ascomycota</taxon>
        <taxon>Pezizomycotina</taxon>
        <taxon>Sordariomycetes</taxon>
        <taxon>Hypocreomycetidae</taxon>
        <taxon>Hypocreales</taxon>
        <taxon>Nectriaceae</taxon>
        <taxon>Fusarium</taxon>
        <taxon>Fusarium incarnatum-equiseti species complex</taxon>
    </lineage>
</organism>
<reference evidence="3" key="1">
    <citation type="submission" date="2021-05" db="EMBL/GenBank/DDBJ databases">
        <authorList>
            <person name="Khan N."/>
        </authorList>
    </citation>
    <scope>NUCLEOTIDE SEQUENCE</scope>
</reference>
<feature type="transmembrane region" description="Helical" evidence="2">
    <location>
        <begin position="153"/>
        <end position="175"/>
    </location>
</feature>
<feature type="transmembrane region" description="Helical" evidence="2">
    <location>
        <begin position="375"/>
        <end position="395"/>
    </location>
</feature>
<proteinExistence type="predicted"/>
<evidence type="ECO:0000313" key="3">
    <source>
        <dbReference type="EMBL" id="CAG7557581.1"/>
    </source>
</evidence>
<dbReference type="AlphaFoldDB" id="A0A8J2IML8"/>
<feature type="transmembrane region" description="Helical" evidence="2">
    <location>
        <begin position="548"/>
        <end position="568"/>
    </location>
</feature>
<feature type="region of interest" description="Disordered" evidence="1">
    <location>
        <begin position="451"/>
        <end position="474"/>
    </location>
</feature>
<dbReference type="PANTHER" id="PTHR37577:SF1">
    <property type="entry name" value="INTEGRAL MEMBRANE PROTEIN"/>
    <property type="match status" value="1"/>
</dbReference>
<dbReference type="PANTHER" id="PTHR37577">
    <property type="entry name" value="INTEGRAL MEMBRANE PROTEIN"/>
    <property type="match status" value="1"/>
</dbReference>
<keyword evidence="2" id="KW-0812">Transmembrane</keyword>
<dbReference type="EMBL" id="CAJSTJ010000119">
    <property type="protein sequence ID" value="CAG7557581.1"/>
    <property type="molecule type" value="Genomic_DNA"/>
</dbReference>
<dbReference type="Proteomes" id="UP000693738">
    <property type="component" value="Unassembled WGS sequence"/>
</dbReference>
<feature type="compositionally biased region" description="Polar residues" evidence="1">
    <location>
        <begin position="226"/>
        <end position="240"/>
    </location>
</feature>
<comment type="caution">
    <text evidence="3">The sequence shown here is derived from an EMBL/GenBank/DDBJ whole genome shotgun (WGS) entry which is preliminary data.</text>
</comment>
<feature type="transmembrane region" description="Helical" evidence="2">
    <location>
        <begin position="27"/>
        <end position="45"/>
    </location>
</feature>
<sequence>MVDCHHTEDVEFDADIAGLGVSKPSQATFLALMSFAAFVTLSVPSRLLNTGDAVMACGVRLFRRQPSGDDPKLNQVNTRNERIDAYKAFLHSTSDQILVSQAAILIAATIIHEEITIYSANIVIALGCLASTVHLGCFPFYADRLRDHDTAKLLRVLAMTAGSAILVFMLMVQLSDSWDEYLHMTCALIPLTVLYGTYEIIQLLYKQPHQDDEAPGKRVQSRQRPSRTAENASSPQQGTGQDIEMQALQIPVPRRLYEYRSGSSSLFLSKIEREALAVYEVLRDDGENDANNTNGSENSYDQLRLELFQRTLKKRTMKETREQTREEIRPALLNKWLQLEALKLLIAKPQSRDSLRARVYMTAERWAYHQCRGSFVWRILWLWSGNVYGITTVIISRSTVTGLEGDPDHWGFGQVVPLALLALPIFAAMEGHAEYKRQVQARMHKQQEASRRQNSLVISPMHDPTAGSQRTQDAMSRDEDDALQFVEELLRNRARSIGYPFVYDWLQGVRFEEIPTLQAAAGCQATFIFLMTTLLGLCMALGTATIGTAPMIVVLLLVCVIMPLRRAVELVMISKTTRNLPQILSRLGGGATKEPVQVGDYGWHMMTAQAVGETEQDAENDHLASAQYTGFTKARENYCPDEMAADIDYAKIDKKAQ</sequence>
<evidence type="ECO:0000256" key="2">
    <source>
        <dbReference type="SAM" id="Phobius"/>
    </source>
</evidence>
<feature type="transmembrane region" description="Helical" evidence="2">
    <location>
        <begin position="519"/>
        <end position="542"/>
    </location>
</feature>
<protein>
    <submittedName>
        <fullName evidence="3">Uncharacterized protein</fullName>
    </submittedName>
</protein>
<evidence type="ECO:0000313" key="4">
    <source>
        <dbReference type="Proteomes" id="UP000693738"/>
    </source>
</evidence>
<name>A0A8J2IML8_FUSEQ</name>
<feature type="transmembrane region" description="Helical" evidence="2">
    <location>
        <begin position="415"/>
        <end position="433"/>
    </location>
</feature>
<feature type="transmembrane region" description="Helical" evidence="2">
    <location>
        <begin position="181"/>
        <end position="201"/>
    </location>
</feature>